<evidence type="ECO:0000313" key="3">
    <source>
        <dbReference type="Proteomes" id="UP000249522"/>
    </source>
</evidence>
<dbReference type="RefSeq" id="WP_111149845.1">
    <property type="nucleotide sequence ID" value="NZ_QKRB01000063.1"/>
</dbReference>
<name>A0A2W1KZ37_9BACL</name>
<dbReference type="AlphaFoldDB" id="A0A2W1KZ37"/>
<evidence type="ECO:0008006" key="4">
    <source>
        <dbReference type="Google" id="ProtNLM"/>
    </source>
</evidence>
<dbReference type="Proteomes" id="UP000249522">
    <property type="component" value="Unassembled WGS sequence"/>
</dbReference>
<organism evidence="2 3">
    <name type="scientific">Paenibacillus sambharensis</name>
    <dbReference type="NCBI Taxonomy" id="1803190"/>
    <lineage>
        <taxon>Bacteria</taxon>
        <taxon>Bacillati</taxon>
        <taxon>Bacillota</taxon>
        <taxon>Bacilli</taxon>
        <taxon>Bacillales</taxon>
        <taxon>Paenibacillaceae</taxon>
        <taxon>Paenibacillus</taxon>
    </lineage>
</organism>
<feature type="chain" id="PRO_5039692168" description="Lipoprotein" evidence="1">
    <location>
        <begin position="23"/>
        <end position="240"/>
    </location>
</feature>
<keyword evidence="1" id="KW-0732">Signal</keyword>
<gene>
    <name evidence="2" type="ORF">DNH61_25830</name>
</gene>
<feature type="signal peptide" evidence="1">
    <location>
        <begin position="1"/>
        <end position="22"/>
    </location>
</feature>
<accession>A0A2W1KZ37</accession>
<evidence type="ECO:0000313" key="2">
    <source>
        <dbReference type="EMBL" id="PZD92918.1"/>
    </source>
</evidence>
<reference evidence="2 3" key="1">
    <citation type="submission" date="2018-06" db="EMBL/GenBank/DDBJ databases">
        <title>Paenibacillus imtechensis sp. nov.</title>
        <authorList>
            <person name="Pinnaka A.K."/>
            <person name="Singh H."/>
            <person name="Kaur M."/>
        </authorList>
    </citation>
    <scope>NUCLEOTIDE SEQUENCE [LARGE SCALE GENOMIC DNA]</scope>
    <source>
        <strain evidence="2 3">SMB1</strain>
    </source>
</reference>
<dbReference type="OrthoDB" id="2628816at2"/>
<protein>
    <recommendedName>
        <fullName evidence="4">Lipoprotein</fullName>
    </recommendedName>
</protein>
<evidence type="ECO:0000256" key="1">
    <source>
        <dbReference type="SAM" id="SignalP"/>
    </source>
</evidence>
<proteinExistence type="predicted"/>
<sequence>MNLQKKLIIPLTALLMSLPTACSNDVPLPSQTSLTETSQTNVNRNEDKAVLTDPSIRAVGTHPEGRLLIRSTEKTSAAPAPLGAASCYGLETDLKWSGTHQVVWESAVDDSTSPVVSFNKGLEIIQPDDTPIELPQYAFGDTVIYIFTPRYTDCHGLEFLLFGVQNNEAFPVMFEFDGLIRANFYRLPSKPVEATEEGIVVTGGLAAGQDYMEIYHFEYDETERTMVLKKTERLPAGEVR</sequence>
<dbReference type="EMBL" id="QKRB01000063">
    <property type="protein sequence ID" value="PZD92918.1"/>
    <property type="molecule type" value="Genomic_DNA"/>
</dbReference>
<comment type="caution">
    <text evidence="2">The sequence shown here is derived from an EMBL/GenBank/DDBJ whole genome shotgun (WGS) entry which is preliminary data.</text>
</comment>
<keyword evidence="3" id="KW-1185">Reference proteome</keyword>